<gene>
    <name evidence="3" type="ORF">BTO08_16665</name>
</gene>
<accession>A0A2S7VII9</accession>
<feature type="transmembrane region" description="Helical" evidence="1">
    <location>
        <begin position="59"/>
        <end position="81"/>
    </location>
</feature>
<proteinExistence type="predicted"/>
<dbReference type="Gene3D" id="3.30.70.270">
    <property type="match status" value="1"/>
</dbReference>
<sequence length="323" mass="37498">MPTFTIRSFITRFNYQLFDVLYGMRVHYRWLVLLVLALLSLIVFNITNGTIKSYEQINWLDVVGEGSSAIMVFVWLVVILSTRSPGKITNYFAMGFTCIFLALTQDVIDEFIRLKNYTMIGNTMEYMILGLAIVTYAFCLWRKELTVVKNYLMQRQQLNARTPLHPENYRLPELSYLHRALTAQYTESTKQNDSYLIAINLQNSYQLLPQLSPQEAERLRVSISELLLIASRHNDLVCQVAGHHYLMLLDGLNKKDAVIYTRYVEQLLSAYQFYLDSNINIEMQWQIGIVEVKQSTYSLQSLYKQIDEAINLSTKPQVYKGSA</sequence>
<dbReference type="Pfam" id="PF00990">
    <property type="entry name" value="GGDEF"/>
    <property type="match status" value="1"/>
</dbReference>
<feature type="transmembrane region" description="Helical" evidence="1">
    <location>
        <begin position="30"/>
        <end position="47"/>
    </location>
</feature>
<feature type="transmembrane region" description="Helical" evidence="1">
    <location>
        <begin position="124"/>
        <end position="141"/>
    </location>
</feature>
<evidence type="ECO:0000259" key="2">
    <source>
        <dbReference type="PROSITE" id="PS50887"/>
    </source>
</evidence>
<dbReference type="InterPro" id="IPR043128">
    <property type="entry name" value="Rev_trsase/Diguanyl_cyclase"/>
</dbReference>
<dbReference type="OrthoDB" id="5914567at2"/>
<protein>
    <recommendedName>
        <fullName evidence="2">GGDEF domain-containing protein</fullName>
    </recommendedName>
</protein>
<dbReference type="AlphaFoldDB" id="A0A2S7VII9"/>
<dbReference type="InterPro" id="IPR000160">
    <property type="entry name" value="GGDEF_dom"/>
</dbReference>
<reference evidence="3 4" key="1">
    <citation type="submission" date="2016-12" db="EMBL/GenBank/DDBJ databases">
        <title>Diversity of luminous bacteria.</title>
        <authorList>
            <person name="Yoshizawa S."/>
            <person name="Kogure K."/>
        </authorList>
    </citation>
    <scope>NUCLEOTIDE SEQUENCE [LARGE SCALE GENOMIC DNA]</scope>
    <source>
        <strain evidence="3 4">LC1-200</strain>
    </source>
</reference>
<evidence type="ECO:0000256" key="1">
    <source>
        <dbReference type="SAM" id="Phobius"/>
    </source>
</evidence>
<keyword evidence="1" id="KW-0812">Transmembrane</keyword>
<comment type="caution">
    <text evidence="3">The sequence shown here is derived from an EMBL/GenBank/DDBJ whole genome shotgun (WGS) entry which is preliminary data.</text>
</comment>
<evidence type="ECO:0000313" key="4">
    <source>
        <dbReference type="Proteomes" id="UP000238730"/>
    </source>
</evidence>
<keyword evidence="1" id="KW-0472">Membrane</keyword>
<dbReference type="SUPFAM" id="SSF55073">
    <property type="entry name" value="Nucleotide cyclase"/>
    <property type="match status" value="1"/>
</dbReference>
<dbReference type="EMBL" id="MSCJ01000003">
    <property type="protein sequence ID" value="PQJ61898.1"/>
    <property type="molecule type" value="Genomic_DNA"/>
</dbReference>
<dbReference type="RefSeq" id="WP_105061744.1">
    <property type="nucleotide sequence ID" value="NZ_MSCJ01000003.1"/>
</dbReference>
<dbReference type="PROSITE" id="PS50887">
    <property type="entry name" value="GGDEF"/>
    <property type="match status" value="1"/>
</dbReference>
<evidence type="ECO:0000313" key="3">
    <source>
        <dbReference type="EMBL" id="PQJ61898.1"/>
    </source>
</evidence>
<keyword evidence="1" id="KW-1133">Transmembrane helix</keyword>
<organism evidence="3 4">
    <name type="scientific">Photobacterium angustum</name>
    <dbReference type="NCBI Taxonomy" id="661"/>
    <lineage>
        <taxon>Bacteria</taxon>
        <taxon>Pseudomonadati</taxon>
        <taxon>Pseudomonadota</taxon>
        <taxon>Gammaproteobacteria</taxon>
        <taxon>Vibrionales</taxon>
        <taxon>Vibrionaceae</taxon>
        <taxon>Photobacterium</taxon>
    </lineage>
</organism>
<name>A0A2S7VII9_PHOAN</name>
<dbReference type="InterPro" id="IPR029787">
    <property type="entry name" value="Nucleotide_cyclase"/>
</dbReference>
<dbReference type="Proteomes" id="UP000238730">
    <property type="component" value="Unassembled WGS sequence"/>
</dbReference>
<feature type="transmembrane region" description="Helical" evidence="1">
    <location>
        <begin position="88"/>
        <end position="104"/>
    </location>
</feature>
<feature type="domain" description="GGDEF" evidence="2">
    <location>
        <begin position="192"/>
        <end position="323"/>
    </location>
</feature>